<evidence type="ECO:0000313" key="3">
    <source>
        <dbReference type="Proteomes" id="UP000292564"/>
    </source>
</evidence>
<reference evidence="2 3" key="1">
    <citation type="submission" date="2019-02" db="EMBL/GenBank/DDBJ databases">
        <title>Sequencing the genomes of 1000 actinobacteria strains.</title>
        <authorList>
            <person name="Klenk H.-P."/>
        </authorList>
    </citation>
    <scope>NUCLEOTIDE SEQUENCE [LARGE SCALE GENOMIC DNA]</scope>
    <source>
        <strain evidence="2 3">DSM 45162</strain>
    </source>
</reference>
<dbReference type="OrthoDB" id="3697982at2"/>
<dbReference type="RefSeq" id="WP_130510084.1">
    <property type="nucleotide sequence ID" value="NZ_SHKY01000001.1"/>
</dbReference>
<comment type="caution">
    <text evidence="2">The sequence shown here is derived from an EMBL/GenBank/DDBJ whole genome shotgun (WGS) entry which is preliminary data.</text>
</comment>
<feature type="region of interest" description="Disordered" evidence="1">
    <location>
        <begin position="175"/>
        <end position="194"/>
    </location>
</feature>
<gene>
    <name evidence="2" type="ORF">EV385_3109</name>
</gene>
<evidence type="ECO:0000256" key="1">
    <source>
        <dbReference type="SAM" id="MobiDB-lite"/>
    </source>
</evidence>
<organism evidence="2 3">
    <name type="scientific">Krasilnikovia cinnamomea</name>
    <dbReference type="NCBI Taxonomy" id="349313"/>
    <lineage>
        <taxon>Bacteria</taxon>
        <taxon>Bacillati</taxon>
        <taxon>Actinomycetota</taxon>
        <taxon>Actinomycetes</taxon>
        <taxon>Micromonosporales</taxon>
        <taxon>Micromonosporaceae</taxon>
        <taxon>Krasilnikovia</taxon>
    </lineage>
</organism>
<accession>A0A4Q7ZK58</accession>
<dbReference type="AlphaFoldDB" id="A0A4Q7ZK58"/>
<evidence type="ECO:0000313" key="2">
    <source>
        <dbReference type="EMBL" id="RZU51297.1"/>
    </source>
</evidence>
<proteinExistence type="predicted"/>
<keyword evidence="3" id="KW-1185">Reference proteome</keyword>
<name>A0A4Q7ZK58_9ACTN</name>
<sequence length="194" mass="21412">MATLLSSHDLVLRPDHLILQLRDVDCDAGTGAEQAINQTHTSVVASSGYTVYVEAVQNLIAVRVDVEVWDSEPDSSPTTVDWTGPTLVDLDCPTGHLQVGDDMGHAISEILPPQGPGRYHVAFYHHGRDEALQLEQQLTSVLAAPDGGQRLDDIRPDLEGRERYLFRVWWQAPLPEDDEDDADHDPSDFRGGPQ</sequence>
<dbReference type="EMBL" id="SHKY01000001">
    <property type="protein sequence ID" value="RZU51297.1"/>
    <property type="molecule type" value="Genomic_DNA"/>
</dbReference>
<dbReference type="Proteomes" id="UP000292564">
    <property type="component" value="Unassembled WGS sequence"/>
</dbReference>
<protein>
    <submittedName>
        <fullName evidence="2">Uncharacterized protein</fullName>
    </submittedName>
</protein>